<sequence length="1346" mass="149025">MTERLYSWTCEGGGDNPAYYAGQTQLYSTALPPTVLCADYNNNPGGGAGLRYLNGLAGYTPPPGLLPHKYTGGPPASSTMPGGQLEVCQYAHVNGSASCYNRNRYMPYNHNRACAAAAAVAAVTGHPLINQHHQQTVAGPGSGSGFANSYQPSFAPIYQHTTPLATPAALPPANVSVASSTAAAADADYGYNNGLTNTMAPSMLPLTCSGASTMSTHSGGSSSAGEASGGHAYASVTDPSDAVTLQITNLDYSLDETSLRNFLMSQLKPITPVVSLNFEACSYAKVTVPDLYFAKQVVSNLHRKKIGHKRMLVSYTRDSSLTEVNTLRCQVAGLLKDVPYYTLPMYKFRELFQSRFKTSINVLDLYKMQDICSIKSDNNEGQFISLQEELVNTLESSPLMEGLQHSVPYCTVHFKREQHKGWAEQEIEPLPNVCMTIAEIQQLIYPLLKHHPGDIPVATLLHCIESQLKVQIAADESGVNLEHLVCCVQGIQIQVNNFGIKILGWLELNKEVSTTGVGMANASLNSTDRGNGNGNGGSGGYFKNSVADPLFQISREVIELVKMSPKSTMKFNRFIPAYHNHFGKQCRVADYGYTKLIELFEALSSVVQIMGDGENRQITLTHRTQIRRFTSDLLRVLRAHGNNSVLLSQLPGIFSQTQNRNFDVTDYGVCDIVDILDGLVNSNIVVLSTVQQGKDILISIPKRKQTNTELEKTCVFAGEMVELFQNALQYSLLFQKFVRSYHYHFAYQCRLSDYGFLKLADLMDAIHGVVELEMTSDEDKKIVLSPKVARRVFAEQCEDLIRNVTGNSTNCMKLEQVLKLHKKKYGYQMQPQTLGAPDIASAIELLPYVEIVHKEQATWLICHNDDVEFRQLCYRACKQLLQREAMANTAAAPGEPASPPKPEPLSQAQFASDFNAKHKQQLTESTLHAMRHAIEIYVEADEPCVRLTSFMRFLVSIVRLLEQRPNMYLYELKSALDCGLTTTFEFGFPNLYSVIVAHDDLFTINMGPTQERSDVALNVNCELRLNTGATHQHLFGSLKLPYAKHKAQRSKRTPLGEHNRPPPSQAPPPHKTRAIANEYASSIGSVSNNAAHKPQVTINSFQAYQEHFAASSAQVKCSPPSANCSVMSSTMLNSSGTANISLCSSCSNKENSLNSSSHQIFNSSNSNSSFNTSCELNSSLCAGDVASSTAITSAMPYAHSGKLWYRRQASFYQQQQQQQQHQQQVQQQQQLQQQQRQQQQQPTLMQHSFDSGRDLYDLVSCNVAPIRSCYDPPKPDTPPSEKLPFWIDPVWSNQSEQPKQNLLNIRLPELKGLNVLPMLLSPYTISKHANMKRKLFNFDNHDRKIA</sequence>
<dbReference type="Pfam" id="PF19687">
    <property type="entry name" value="MARF1_LOTUS"/>
    <property type="match status" value="1"/>
</dbReference>
<dbReference type="Gene3D" id="3.30.420.610">
    <property type="entry name" value="LOTUS domain-like"/>
    <property type="match status" value="2"/>
</dbReference>
<dbReference type="Proteomes" id="UP000008792">
    <property type="component" value="Unassembled WGS sequence"/>
</dbReference>
<feature type="region of interest" description="Disordered" evidence="2">
    <location>
        <begin position="888"/>
        <end position="907"/>
    </location>
</feature>
<dbReference type="HOGENOM" id="CLU_005653_0_0_1"/>
<organism evidence="4 6">
    <name type="scientific">Drosophila virilis</name>
    <name type="common">Fruit fly</name>
    <dbReference type="NCBI Taxonomy" id="7244"/>
    <lineage>
        <taxon>Eukaryota</taxon>
        <taxon>Metazoa</taxon>
        <taxon>Ecdysozoa</taxon>
        <taxon>Arthropoda</taxon>
        <taxon>Hexapoda</taxon>
        <taxon>Insecta</taxon>
        <taxon>Pterygota</taxon>
        <taxon>Neoptera</taxon>
        <taxon>Endopterygota</taxon>
        <taxon>Diptera</taxon>
        <taxon>Brachycera</taxon>
        <taxon>Muscomorpha</taxon>
        <taxon>Ephydroidea</taxon>
        <taxon>Drosophilidae</taxon>
        <taxon>Drosophila</taxon>
    </lineage>
</organism>
<dbReference type="KEGG" id="dvi:6629246"/>
<dbReference type="CDD" id="cd08824">
    <property type="entry name" value="LOTUS"/>
    <property type="match status" value="1"/>
</dbReference>
<name>B4LQH5_DROVI</name>
<dbReference type="SMR" id="B4LQH5"/>
<feature type="domain" description="HTH OST-type" evidence="3">
    <location>
        <begin position="549"/>
        <end position="624"/>
    </location>
</feature>
<keyword evidence="6" id="KW-1185">Reference proteome</keyword>
<reference evidence="4 6" key="1">
    <citation type="journal article" date="2007" name="Nature">
        <title>Evolution of genes and genomes on the Drosophila phylogeny.</title>
        <authorList>
            <consortium name="Drosophila 12 Genomes Consortium"/>
            <person name="Clark A.G."/>
            <person name="Eisen M.B."/>
            <person name="Smith D.R."/>
            <person name="Bergman C.M."/>
            <person name="Oliver B."/>
            <person name="Markow T.A."/>
            <person name="Kaufman T.C."/>
            <person name="Kellis M."/>
            <person name="Gelbart W."/>
            <person name="Iyer V.N."/>
            <person name="Pollard D.A."/>
            <person name="Sackton T.B."/>
            <person name="Larracuente A.M."/>
            <person name="Singh N.D."/>
            <person name="Abad J.P."/>
            <person name="Abt D.N."/>
            <person name="Adryan B."/>
            <person name="Aguade M."/>
            <person name="Akashi H."/>
            <person name="Anderson W.W."/>
            <person name="Aquadro C.F."/>
            <person name="Ardell D.H."/>
            <person name="Arguello R."/>
            <person name="Artieri C.G."/>
            <person name="Barbash D.A."/>
            <person name="Barker D."/>
            <person name="Barsanti P."/>
            <person name="Batterham P."/>
            <person name="Batzoglou S."/>
            <person name="Begun D."/>
            <person name="Bhutkar A."/>
            <person name="Blanco E."/>
            <person name="Bosak S.A."/>
            <person name="Bradley R.K."/>
            <person name="Brand A.D."/>
            <person name="Brent M.R."/>
            <person name="Brooks A.N."/>
            <person name="Brown R.H."/>
            <person name="Butlin R.K."/>
            <person name="Caggese C."/>
            <person name="Calvi B.R."/>
            <person name="Bernardo de Carvalho A."/>
            <person name="Caspi A."/>
            <person name="Castrezana S."/>
            <person name="Celniker S.E."/>
            <person name="Chang J.L."/>
            <person name="Chapple C."/>
            <person name="Chatterji S."/>
            <person name="Chinwalla A."/>
            <person name="Civetta A."/>
            <person name="Clifton S.W."/>
            <person name="Comeron J.M."/>
            <person name="Costello J.C."/>
            <person name="Coyne J.A."/>
            <person name="Daub J."/>
            <person name="David R.G."/>
            <person name="Delcher A.L."/>
            <person name="Delehaunty K."/>
            <person name="Do C.B."/>
            <person name="Ebling H."/>
            <person name="Edwards K."/>
            <person name="Eickbush T."/>
            <person name="Evans J.D."/>
            <person name="Filipski A."/>
            <person name="Findeiss S."/>
            <person name="Freyhult E."/>
            <person name="Fulton L."/>
            <person name="Fulton R."/>
            <person name="Garcia A.C."/>
            <person name="Gardiner A."/>
            <person name="Garfield D.A."/>
            <person name="Garvin B.E."/>
            <person name="Gibson G."/>
            <person name="Gilbert D."/>
            <person name="Gnerre S."/>
            <person name="Godfrey J."/>
            <person name="Good R."/>
            <person name="Gotea V."/>
            <person name="Gravely B."/>
            <person name="Greenberg A.J."/>
            <person name="Griffiths-Jones S."/>
            <person name="Gross S."/>
            <person name="Guigo R."/>
            <person name="Gustafson E.A."/>
            <person name="Haerty W."/>
            <person name="Hahn M.W."/>
            <person name="Halligan D.L."/>
            <person name="Halpern A.L."/>
            <person name="Halter G.M."/>
            <person name="Han M.V."/>
            <person name="Heger A."/>
            <person name="Hillier L."/>
            <person name="Hinrichs A.S."/>
            <person name="Holmes I."/>
            <person name="Hoskins R.A."/>
            <person name="Hubisz M.J."/>
            <person name="Hultmark D."/>
            <person name="Huntley M.A."/>
            <person name="Jaffe D.B."/>
            <person name="Jagadeeshan S."/>
            <person name="Jeck W.R."/>
            <person name="Johnson J."/>
            <person name="Jones C.D."/>
            <person name="Jordan W.C."/>
            <person name="Karpen G.H."/>
            <person name="Kataoka E."/>
            <person name="Keightley P.D."/>
            <person name="Kheradpour P."/>
            <person name="Kirkness E.F."/>
            <person name="Koerich L.B."/>
            <person name="Kristiansen K."/>
            <person name="Kudrna D."/>
            <person name="Kulathinal R.J."/>
            <person name="Kumar S."/>
            <person name="Kwok R."/>
            <person name="Lander E."/>
            <person name="Langley C.H."/>
            <person name="Lapoint R."/>
            <person name="Lazzaro B.P."/>
            <person name="Lee S.J."/>
            <person name="Levesque L."/>
            <person name="Li R."/>
            <person name="Lin C.F."/>
            <person name="Lin M.F."/>
            <person name="Lindblad-Toh K."/>
            <person name="Llopart A."/>
            <person name="Long M."/>
            <person name="Low L."/>
            <person name="Lozovsky E."/>
            <person name="Lu J."/>
            <person name="Luo M."/>
            <person name="Machado C.A."/>
            <person name="Makalowski W."/>
            <person name="Marzo M."/>
            <person name="Matsuda M."/>
            <person name="Matzkin L."/>
            <person name="McAllister B."/>
            <person name="McBride C.S."/>
            <person name="McKernan B."/>
            <person name="McKernan K."/>
            <person name="Mendez-Lago M."/>
            <person name="Minx P."/>
            <person name="Mollenhauer M.U."/>
            <person name="Montooth K."/>
            <person name="Mount S.M."/>
            <person name="Mu X."/>
            <person name="Myers E."/>
            <person name="Negre B."/>
            <person name="Newfeld S."/>
            <person name="Nielsen R."/>
            <person name="Noor M.A."/>
            <person name="O'Grady P."/>
            <person name="Pachter L."/>
            <person name="Papaceit M."/>
            <person name="Parisi M.J."/>
            <person name="Parisi M."/>
            <person name="Parts L."/>
            <person name="Pedersen J.S."/>
            <person name="Pesole G."/>
            <person name="Phillippy A.M."/>
            <person name="Ponting C.P."/>
            <person name="Pop M."/>
            <person name="Porcelli D."/>
            <person name="Powell J.R."/>
            <person name="Prohaska S."/>
            <person name="Pruitt K."/>
            <person name="Puig M."/>
            <person name="Quesneville H."/>
            <person name="Ram K.R."/>
            <person name="Rand D."/>
            <person name="Rasmussen M.D."/>
            <person name="Reed L.K."/>
            <person name="Reenan R."/>
            <person name="Reily A."/>
            <person name="Remington K.A."/>
            <person name="Rieger T.T."/>
            <person name="Ritchie M.G."/>
            <person name="Robin C."/>
            <person name="Rogers Y.H."/>
            <person name="Rohde C."/>
            <person name="Rozas J."/>
            <person name="Rubenfield M.J."/>
            <person name="Ruiz A."/>
            <person name="Russo S."/>
            <person name="Salzberg S.L."/>
            <person name="Sanchez-Gracia A."/>
            <person name="Saranga D.J."/>
            <person name="Sato H."/>
            <person name="Schaeffer S.W."/>
            <person name="Schatz M.C."/>
            <person name="Schlenke T."/>
            <person name="Schwartz R."/>
            <person name="Segarra C."/>
            <person name="Singh R.S."/>
            <person name="Sirot L."/>
            <person name="Sirota M."/>
            <person name="Sisneros N.B."/>
            <person name="Smith C.D."/>
            <person name="Smith T.F."/>
            <person name="Spieth J."/>
            <person name="Stage D.E."/>
            <person name="Stark A."/>
            <person name="Stephan W."/>
            <person name="Strausberg R.L."/>
            <person name="Strempel S."/>
            <person name="Sturgill D."/>
            <person name="Sutton G."/>
            <person name="Sutton G.G."/>
            <person name="Tao W."/>
            <person name="Teichmann S."/>
            <person name="Tobari Y.N."/>
            <person name="Tomimura Y."/>
            <person name="Tsolas J.M."/>
            <person name="Valente V.L."/>
            <person name="Venter E."/>
            <person name="Venter J.C."/>
            <person name="Vicario S."/>
            <person name="Vieira F.G."/>
            <person name="Vilella A.J."/>
            <person name="Villasante A."/>
            <person name="Walenz B."/>
            <person name="Wang J."/>
            <person name="Wasserman M."/>
            <person name="Watts T."/>
            <person name="Wilson D."/>
            <person name="Wilson R.K."/>
            <person name="Wing R.A."/>
            <person name="Wolfner M.F."/>
            <person name="Wong A."/>
            <person name="Wong G.K."/>
            <person name="Wu C.I."/>
            <person name="Wu G."/>
            <person name="Yamamoto D."/>
            <person name="Yang H.P."/>
            <person name="Yang S.P."/>
            <person name="Yorke J.A."/>
            <person name="Yoshida K."/>
            <person name="Zdobnov E."/>
            <person name="Zhang P."/>
            <person name="Zhang Y."/>
            <person name="Zimin A.V."/>
            <person name="Baldwin J."/>
            <person name="Abdouelleil A."/>
            <person name="Abdulkadir J."/>
            <person name="Abebe A."/>
            <person name="Abera B."/>
            <person name="Abreu J."/>
            <person name="Acer S.C."/>
            <person name="Aftuck L."/>
            <person name="Alexander A."/>
            <person name="An P."/>
            <person name="Anderson E."/>
            <person name="Anderson S."/>
            <person name="Arachi H."/>
            <person name="Azer M."/>
            <person name="Bachantsang P."/>
            <person name="Barry A."/>
            <person name="Bayul T."/>
            <person name="Berlin A."/>
            <person name="Bessette D."/>
            <person name="Bloom T."/>
            <person name="Blye J."/>
            <person name="Boguslavskiy L."/>
            <person name="Bonnet C."/>
            <person name="Boukhgalter B."/>
            <person name="Bourzgui I."/>
            <person name="Brown A."/>
            <person name="Cahill P."/>
            <person name="Channer S."/>
            <person name="Cheshatsang Y."/>
            <person name="Chuda L."/>
            <person name="Citroen M."/>
            <person name="Collymore A."/>
            <person name="Cooke P."/>
            <person name="Costello M."/>
            <person name="D'Aco K."/>
            <person name="Daza R."/>
            <person name="De Haan G."/>
            <person name="DeGray S."/>
            <person name="DeMaso C."/>
            <person name="Dhargay N."/>
            <person name="Dooley K."/>
            <person name="Dooley E."/>
            <person name="Doricent M."/>
            <person name="Dorje P."/>
            <person name="Dorjee K."/>
            <person name="Dupes A."/>
            <person name="Elong R."/>
            <person name="Falk J."/>
            <person name="Farina A."/>
            <person name="Faro S."/>
            <person name="Ferguson D."/>
            <person name="Fisher S."/>
            <person name="Foley C.D."/>
            <person name="Franke A."/>
            <person name="Friedrich D."/>
            <person name="Gadbois L."/>
            <person name="Gearin G."/>
            <person name="Gearin C.R."/>
            <person name="Giannoukos G."/>
            <person name="Goode T."/>
            <person name="Graham J."/>
            <person name="Grandbois E."/>
            <person name="Grewal S."/>
            <person name="Gyaltsen K."/>
            <person name="Hafez N."/>
            <person name="Hagos B."/>
            <person name="Hall J."/>
            <person name="Henson C."/>
            <person name="Hollinger A."/>
            <person name="Honan T."/>
            <person name="Huard M.D."/>
            <person name="Hughes L."/>
            <person name="Hurhula B."/>
            <person name="Husby M.E."/>
            <person name="Kamat A."/>
            <person name="Kanga B."/>
            <person name="Kashin S."/>
            <person name="Khazanovich D."/>
            <person name="Kisner P."/>
            <person name="Lance K."/>
            <person name="Lara M."/>
            <person name="Lee W."/>
            <person name="Lennon N."/>
            <person name="Letendre F."/>
            <person name="LeVine R."/>
            <person name="Lipovsky A."/>
            <person name="Liu X."/>
            <person name="Liu J."/>
            <person name="Liu S."/>
            <person name="Lokyitsang T."/>
            <person name="Lokyitsang Y."/>
            <person name="Lubonja R."/>
            <person name="Lui A."/>
            <person name="MacDonald P."/>
            <person name="Magnisalis V."/>
            <person name="Maru K."/>
            <person name="Matthews C."/>
            <person name="McCusker W."/>
            <person name="McDonough S."/>
            <person name="Mehta T."/>
            <person name="Meldrim J."/>
            <person name="Meneus L."/>
            <person name="Mihai O."/>
            <person name="Mihalev A."/>
            <person name="Mihova T."/>
            <person name="Mittelman R."/>
            <person name="Mlenga V."/>
            <person name="Montmayeur A."/>
            <person name="Mulrain L."/>
            <person name="Navidi A."/>
            <person name="Naylor J."/>
            <person name="Negash T."/>
            <person name="Nguyen T."/>
            <person name="Nguyen N."/>
            <person name="Nicol R."/>
            <person name="Norbu C."/>
            <person name="Norbu N."/>
            <person name="Novod N."/>
            <person name="O'Neill B."/>
            <person name="Osman S."/>
            <person name="Markiewicz E."/>
            <person name="Oyono O.L."/>
            <person name="Patti C."/>
            <person name="Phunkhang P."/>
            <person name="Pierre F."/>
            <person name="Priest M."/>
            <person name="Raghuraman S."/>
            <person name="Rege F."/>
            <person name="Reyes R."/>
            <person name="Rise C."/>
            <person name="Rogov P."/>
            <person name="Ross K."/>
            <person name="Ryan E."/>
            <person name="Settipalli S."/>
            <person name="Shea T."/>
            <person name="Sherpa N."/>
            <person name="Shi L."/>
            <person name="Shih D."/>
            <person name="Sparrow T."/>
            <person name="Spaulding J."/>
            <person name="Stalker J."/>
            <person name="Stange-Thomann N."/>
            <person name="Stavropoulos S."/>
            <person name="Stone C."/>
            <person name="Strader C."/>
            <person name="Tesfaye S."/>
            <person name="Thomson T."/>
            <person name="Thoulutsang Y."/>
            <person name="Thoulutsang D."/>
            <person name="Topham K."/>
            <person name="Topping I."/>
            <person name="Tsamla T."/>
            <person name="Vassiliev H."/>
            <person name="Vo A."/>
            <person name="Wangchuk T."/>
            <person name="Wangdi T."/>
            <person name="Weiand M."/>
            <person name="Wilkinson J."/>
            <person name="Wilson A."/>
            <person name="Yadav S."/>
            <person name="Young G."/>
            <person name="Yu Q."/>
            <person name="Zembek L."/>
            <person name="Zhong D."/>
            <person name="Zimmer A."/>
            <person name="Zwirko Z."/>
            <person name="Jaffe D.B."/>
            <person name="Alvarez P."/>
            <person name="Brockman W."/>
            <person name="Butler J."/>
            <person name="Chin C."/>
            <person name="Gnerre S."/>
            <person name="Grabherr M."/>
            <person name="Kleber M."/>
            <person name="Mauceli E."/>
            <person name="MacCallum I."/>
        </authorList>
    </citation>
    <scope>NUCLEOTIDE SEQUENCE [LARGE SCALE GENOMIC DNA]</scope>
    <source>
        <strain evidence="4">TSC#15010-1051.87</strain>
        <strain evidence="6">Tucson 15010-1051.87</strain>
    </source>
</reference>
<evidence type="ECO:0000256" key="1">
    <source>
        <dbReference type="SAM" id="Coils"/>
    </source>
</evidence>
<gene>
    <name evidence="4" type="primary">Dvir\GJ13178</name>
    <name evidence="4" type="ORF">Dvir_GJ13178</name>
</gene>
<proteinExistence type="predicted"/>
<keyword evidence="1" id="KW-0175">Coiled coil</keyword>
<evidence type="ECO:0000313" key="4">
    <source>
        <dbReference type="EMBL" id="EDW63425.2"/>
    </source>
</evidence>
<reference evidence="4" key="3">
    <citation type="submission" date="2008-06" db="EMBL/GenBank/DDBJ databases">
        <authorList>
            <consortium name="FlyBase"/>
        </authorList>
    </citation>
    <scope>NUCLEOTIDE SEQUENCE</scope>
    <source>
        <strain evidence="4">TSC#15010-1051.87</strain>
    </source>
</reference>
<dbReference type="EMBL" id="CH940649">
    <property type="protein sequence ID" value="KRF81111.1"/>
    <property type="molecule type" value="Genomic_DNA"/>
</dbReference>
<dbReference type="OrthoDB" id="549353at2759"/>
<feature type="region of interest" description="Disordered" evidence="2">
    <location>
        <begin position="1046"/>
        <end position="1071"/>
    </location>
</feature>
<accession>B4LQH5</accession>
<dbReference type="InParanoid" id="B4LQH5"/>
<dbReference type="FunCoup" id="B4LQH5">
    <property type="interactions" value="51"/>
</dbReference>
<feature type="coiled-coil region" evidence="1">
    <location>
        <begin position="1214"/>
        <end position="1241"/>
    </location>
</feature>
<protein>
    <submittedName>
        <fullName evidence="4">Uncharacterized protein, isoform B</fullName>
    </submittedName>
    <submittedName>
        <fullName evidence="5">Uncharacterized protein, isoform C</fullName>
    </submittedName>
</protein>
<evidence type="ECO:0000259" key="3">
    <source>
        <dbReference type="PROSITE" id="PS51644"/>
    </source>
</evidence>
<dbReference type="STRING" id="7244.B4LQH5"/>
<dbReference type="InterPro" id="IPR045602">
    <property type="entry name" value="MARF1_LOTUS"/>
</dbReference>
<evidence type="ECO:0000313" key="6">
    <source>
        <dbReference type="Proteomes" id="UP000008792"/>
    </source>
</evidence>
<evidence type="ECO:0000256" key="2">
    <source>
        <dbReference type="SAM" id="MobiDB-lite"/>
    </source>
</evidence>
<dbReference type="eggNOG" id="ENOG502QUYZ">
    <property type="taxonomic scope" value="Eukaryota"/>
</dbReference>
<dbReference type="Pfam" id="PF12872">
    <property type="entry name" value="OST-HTH"/>
    <property type="match status" value="3"/>
</dbReference>
<evidence type="ECO:0000313" key="5">
    <source>
        <dbReference type="EMBL" id="KRF81111.1"/>
    </source>
</evidence>
<dbReference type="InterPro" id="IPR035979">
    <property type="entry name" value="RBD_domain_sf"/>
</dbReference>
<dbReference type="SUPFAM" id="SSF54928">
    <property type="entry name" value="RNA-binding domain, RBD"/>
    <property type="match status" value="1"/>
</dbReference>
<dbReference type="PROSITE" id="PS51644">
    <property type="entry name" value="HTH_OST"/>
    <property type="match status" value="4"/>
</dbReference>
<feature type="domain" description="HTH OST-type" evidence="3">
    <location>
        <begin position="789"/>
        <end position="865"/>
    </location>
</feature>
<feature type="domain" description="HTH OST-type" evidence="3">
    <location>
        <begin position="625"/>
        <end position="702"/>
    </location>
</feature>
<reference evidence="4" key="2">
    <citation type="journal article" date="2008" name="Bioinformatics">
        <title>Assembly reconciliation.</title>
        <authorList>
            <person name="Zimin A.V."/>
            <person name="Smith D.R."/>
            <person name="Sutton G."/>
            <person name="Yorke J.A."/>
        </authorList>
    </citation>
    <scope>NUCLEOTIDE SEQUENCE</scope>
    <source>
        <strain evidence="4">TSC#15010-1051.87</strain>
    </source>
</reference>
<dbReference type="InterPro" id="IPR025605">
    <property type="entry name" value="OST-HTH/LOTUS_dom"/>
</dbReference>
<feature type="domain" description="HTH OST-type" evidence="3">
    <location>
        <begin position="712"/>
        <end position="788"/>
    </location>
</feature>
<dbReference type="Gene3D" id="3.30.70.330">
    <property type="match status" value="1"/>
</dbReference>
<dbReference type="InterPro" id="IPR041966">
    <property type="entry name" value="LOTUS-like"/>
</dbReference>
<dbReference type="GO" id="GO:0003676">
    <property type="term" value="F:nucleic acid binding"/>
    <property type="evidence" value="ECO:0007669"/>
    <property type="project" value="InterPro"/>
</dbReference>
<dbReference type="InterPro" id="IPR012677">
    <property type="entry name" value="Nucleotide-bd_a/b_plait_sf"/>
</dbReference>
<dbReference type="EMBL" id="CH940649">
    <property type="protein sequence ID" value="EDW63425.2"/>
    <property type="molecule type" value="Genomic_DNA"/>
</dbReference>